<evidence type="ECO:0000313" key="1">
    <source>
        <dbReference type="EMBL" id="MDT0644988.1"/>
    </source>
</evidence>
<dbReference type="Proteomes" id="UP001262889">
    <property type="component" value="Unassembled WGS sequence"/>
</dbReference>
<name>A0ABU3CF56_9FLAO</name>
<keyword evidence="2" id="KW-1185">Reference proteome</keyword>
<proteinExistence type="predicted"/>
<dbReference type="EMBL" id="JAVRHQ010000064">
    <property type="protein sequence ID" value="MDT0644988.1"/>
    <property type="molecule type" value="Genomic_DNA"/>
</dbReference>
<dbReference type="RefSeq" id="WP_311536603.1">
    <property type="nucleotide sequence ID" value="NZ_JAVRHQ010000064.1"/>
</dbReference>
<accession>A0ABU3CF56</accession>
<comment type="caution">
    <text evidence="1">The sequence shown here is derived from an EMBL/GenBank/DDBJ whole genome shotgun (WGS) entry which is preliminary data.</text>
</comment>
<gene>
    <name evidence="1" type="ORF">RM553_19300</name>
</gene>
<evidence type="ECO:0000313" key="2">
    <source>
        <dbReference type="Proteomes" id="UP001262889"/>
    </source>
</evidence>
<organism evidence="1 2">
    <name type="scientific">Autumnicola tepida</name>
    <dbReference type="NCBI Taxonomy" id="3075595"/>
    <lineage>
        <taxon>Bacteria</taxon>
        <taxon>Pseudomonadati</taxon>
        <taxon>Bacteroidota</taxon>
        <taxon>Flavobacteriia</taxon>
        <taxon>Flavobacteriales</taxon>
        <taxon>Flavobacteriaceae</taxon>
        <taxon>Autumnicola</taxon>
    </lineage>
</organism>
<reference evidence="1 2" key="1">
    <citation type="submission" date="2023-09" db="EMBL/GenBank/DDBJ databases">
        <authorList>
            <person name="Rey-Velasco X."/>
        </authorList>
    </citation>
    <scope>NUCLEOTIDE SEQUENCE [LARGE SCALE GENOMIC DNA]</scope>
    <source>
        <strain evidence="1 2">F363</strain>
    </source>
</reference>
<sequence>MELKDFIAKTLTEIQNGISDANKNGIRVSDTTAKEIQFDISVTTNSADESKIGAGIFVAGIGLGANNKEQVNNSAINRIKFSLPLFIENKDD</sequence>
<protein>
    <submittedName>
        <fullName evidence="1">Uncharacterized protein</fullName>
    </submittedName>
</protein>